<dbReference type="InterPro" id="IPR007710">
    <property type="entry name" value="Nucleoside_deoxyribTrfase"/>
</dbReference>
<feature type="domain" description="Carbohydrate kinase PfkB" evidence="1">
    <location>
        <begin position="101"/>
        <end position="250"/>
    </location>
</feature>
<keyword evidence="2" id="KW-0808">Transferase</keyword>
<dbReference type="InterPro" id="IPR011611">
    <property type="entry name" value="PfkB_dom"/>
</dbReference>
<dbReference type="SUPFAM" id="SSF53613">
    <property type="entry name" value="Ribokinase-like"/>
    <property type="match status" value="1"/>
</dbReference>
<dbReference type="Gene3D" id="3.40.50.450">
    <property type="match status" value="1"/>
</dbReference>
<dbReference type="InterPro" id="IPR029056">
    <property type="entry name" value="Ribokinase-like"/>
</dbReference>
<evidence type="ECO:0000259" key="1">
    <source>
        <dbReference type="Pfam" id="PF00294"/>
    </source>
</evidence>
<name>A0ABU2JEJ0_9ACTN</name>
<sequence length="415" mass="43417">MIVVGGTYREVCVRPDWNYLAGSGLRAAAALSGRAATGIVTLHTAVDERMNEEAELVYDALGVTRAVIERDEPVEFRFFTPLSHPAVSGPNASMEDLNAEADTALVFGLIESGHRRVAADRIVLDPQQPRDLKPLKLDGLVADELIVVANSTEVRKLAGNIADPSEATKELLNQGVDAVVMKGGASGCDVTWLDGGELRFAHVGAHPTRSVWPVGSGDVFSAGFSYALHSGADIVQAARVASASAAHWCSTKVPAVPPAILRGELSGSGLPDPMPERPGPKARVYLAGPFFSTSELWLVDVVRRSLLALGVDVFSPVHDVGLGGLEVAEADLAGLAACSGVLALFDGADPGTIFEIGWAVKAGIPVVGFADRLDAEGTKMLEGSGVELHRDLSSAAYRSAWVAMGAAVVPGWVTK</sequence>
<dbReference type="SUPFAM" id="SSF52309">
    <property type="entry name" value="N-(deoxy)ribosyltransferase-like"/>
    <property type="match status" value="1"/>
</dbReference>
<evidence type="ECO:0000313" key="3">
    <source>
        <dbReference type="Proteomes" id="UP001183176"/>
    </source>
</evidence>
<dbReference type="Pfam" id="PF00294">
    <property type="entry name" value="PfkB"/>
    <property type="match status" value="1"/>
</dbReference>
<comment type="caution">
    <text evidence="2">The sequence shown here is derived from an EMBL/GenBank/DDBJ whole genome shotgun (WGS) entry which is preliminary data.</text>
</comment>
<accession>A0ABU2JEJ0</accession>
<dbReference type="RefSeq" id="WP_311424562.1">
    <property type="nucleotide sequence ID" value="NZ_JAVREH010000038.1"/>
</dbReference>
<organism evidence="2 3">
    <name type="scientific">Jatrophihabitans lederbergiae</name>
    <dbReference type="NCBI Taxonomy" id="3075547"/>
    <lineage>
        <taxon>Bacteria</taxon>
        <taxon>Bacillati</taxon>
        <taxon>Actinomycetota</taxon>
        <taxon>Actinomycetes</taxon>
        <taxon>Jatrophihabitantales</taxon>
        <taxon>Jatrophihabitantaceae</taxon>
        <taxon>Jatrophihabitans</taxon>
    </lineage>
</organism>
<keyword evidence="3" id="KW-1185">Reference proteome</keyword>
<dbReference type="Proteomes" id="UP001183176">
    <property type="component" value="Unassembled WGS sequence"/>
</dbReference>
<dbReference type="EMBL" id="JAVREH010000038">
    <property type="protein sequence ID" value="MDT0263417.1"/>
    <property type="molecule type" value="Genomic_DNA"/>
</dbReference>
<dbReference type="Pfam" id="PF05014">
    <property type="entry name" value="Nuc_deoxyrib_tr"/>
    <property type="match status" value="1"/>
</dbReference>
<evidence type="ECO:0000313" key="2">
    <source>
        <dbReference type="EMBL" id="MDT0263417.1"/>
    </source>
</evidence>
<dbReference type="GO" id="GO:0016301">
    <property type="term" value="F:kinase activity"/>
    <property type="evidence" value="ECO:0007669"/>
    <property type="project" value="UniProtKB-KW"/>
</dbReference>
<proteinExistence type="predicted"/>
<reference evidence="3" key="1">
    <citation type="submission" date="2023-07" db="EMBL/GenBank/DDBJ databases">
        <title>30 novel species of actinomycetes from the DSMZ collection.</title>
        <authorList>
            <person name="Nouioui I."/>
        </authorList>
    </citation>
    <scope>NUCLEOTIDE SEQUENCE [LARGE SCALE GENOMIC DNA]</scope>
    <source>
        <strain evidence="3">DSM 44399</strain>
    </source>
</reference>
<dbReference type="Gene3D" id="3.40.1190.20">
    <property type="match status" value="1"/>
</dbReference>
<keyword evidence="2" id="KW-0418">Kinase</keyword>
<protein>
    <submittedName>
        <fullName evidence="2">PfkB family carbohydrate kinase</fullName>
    </submittedName>
</protein>
<gene>
    <name evidence="2" type="ORF">RM423_18705</name>
</gene>